<evidence type="ECO:0000256" key="4">
    <source>
        <dbReference type="ARBA" id="ARBA00023002"/>
    </source>
</evidence>
<evidence type="ECO:0000256" key="3">
    <source>
        <dbReference type="ARBA" id="ARBA00022827"/>
    </source>
</evidence>
<dbReference type="Gene3D" id="3.90.700.10">
    <property type="entry name" value="Succinate dehydrogenase/fumarate reductase flavoprotein, catalytic domain"/>
    <property type="match status" value="1"/>
</dbReference>
<evidence type="ECO:0000259" key="7">
    <source>
        <dbReference type="Pfam" id="PF00890"/>
    </source>
</evidence>
<dbReference type="Gene3D" id="3.50.50.60">
    <property type="entry name" value="FAD/NAD(P)-binding domain"/>
    <property type="match status" value="1"/>
</dbReference>
<feature type="region of interest" description="Disordered" evidence="5">
    <location>
        <begin position="28"/>
        <end position="48"/>
    </location>
</feature>
<dbReference type="NCBIfam" id="TIGR01409">
    <property type="entry name" value="TAT_signal_seq"/>
    <property type="match status" value="1"/>
</dbReference>
<evidence type="ECO:0000313" key="9">
    <source>
        <dbReference type="Proteomes" id="UP000786989"/>
    </source>
</evidence>
<accession>A0A9D2UVJ3</accession>
<evidence type="ECO:0000256" key="5">
    <source>
        <dbReference type="SAM" id="MobiDB-lite"/>
    </source>
</evidence>
<dbReference type="PROSITE" id="PS51318">
    <property type="entry name" value="TAT"/>
    <property type="match status" value="1"/>
</dbReference>
<evidence type="ECO:0000256" key="6">
    <source>
        <dbReference type="SAM" id="SignalP"/>
    </source>
</evidence>
<dbReference type="GO" id="GO:0008202">
    <property type="term" value="P:steroid metabolic process"/>
    <property type="evidence" value="ECO:0007669"/>
    <property type="project" value="UniProtKB-ARBA"/>
</dbReference>
<organism evidence="8 9">
    <name type="scientific">Slackia equolifaciens</name>
    <dbReference type="NCBI Taxonomy" id="498718"/>
    <lineage>
        <taxon>Bacteria</taxon>
        <taxon>Bacillati</taxon>
        <taxon>Actinomycetota</taxon>
        <taxon>Coriobacteriia</taxon>
        <taxon>Eggerthellales</taxon>
        <taxon>Eggerthellaceae</taxon>
        <taxon>Slackia</taxon>
    </lineage>
</organism>
<dbReference type="InterPro" id="IPR019546">
    <property type="entry name" value="TAT_signal_bac_arc"/>
</dbReference>
<feature type="signal peptide" evidence="6">
    <location>
        <begin position="1"/>
        <end position="19"/>
    </location>
</feature>
<sequence>MELTRRNFLTAAGAAGALAAVGLAGCSSQPQQSSGNNGENTTEPSVDLSNSTQIDCDMVVVGSGTSGLVAATRAAELGSKVVLVEKLPETAVGGCSRYTAGFASFDAKDLEGATGVMSPEEYIKIQTDYHRNACNIDIVRLYAYQSGPATDWLIEQGVQFNIAANVHQPVAPEVEGAGLTGPGLIDVVYKKSVEYGVEFHFETTALGILTEGDAVTGIYAQTADDELLSINAPKVVLASGGFGANGELFEKHTGVSYDVVEFYGPDNVPMGDGIEWGLSMGGTQHHPNAVSYANLKLADYPGEAAPENILFAKQQPLVWVNGRGKRFVSEQLCTVADWTANGEAVSQQDKVFSIFDSAFLAHIAEEGPWQGQLFTDLEESKPFPNAVSCADTLVEDGSYQCFKADTIADLATQAGIDADTLQATINEYNEFCANGEDTHFGKDSKWLLAVSEPPYYCFKNKLAFYNTLGGLKVDENCQVLKMADGQPVPGLYAIGSDAGGAFGYYYNSSVTPGEMQGWCLASGWVVGNLE</sequence>
<dbReference type="InterPro" id="IPR036188">
    <property type="entry name" value="FAD/NAD-bd_sf"/>
</dbReference>
<dbReference type="SUPFAM" id="SSF56425">
    <property type="entry name" value="Succinate dehydrogenase/fumarate reductase flavoprotein, catalytic domain"/>
    <property type="match status" value="1"/>
</dbReference>
<dbReference type="PANTHER" id="PTHR43400">
    <property type="entry name" value="FUMARATE REDUCTASE"/>
    <property type="match status" value="1"/>
</dbReference>
<protein>
    <submittedName>
        <fullName evidence="8">FAD-binding protein</fullName>
    </submittedName>
</protein>
<keyword evidence="3" id="KW-0274">FAD</keyword>
<reference evidence="8" key="2">
    <citation type="submission" date="2021-09" db="EMBL/GenBank/DDBJ databases">
        <authorList>
            <person name="Gilroy R."/>
        </authorList>
    </citation>
    <scope>NUCLEOTIDE SEQUENCE</scope>
    <source>
        <strain evidence="8">ChiGjej6B6-11269</strain>
    </source>
</reference>
<gene>
    <name evidence="8" type="ORF">K8U77_03240</name>
</gene>
<evidence type="ECO:0000256" key="2">
    <source>
        <dbReference type="ARBA" id="ARBA00022630"/>
    </source>
</evidence>
<dbReference type="EMBL" id="DYWI01000048">
    <property type="protein sequence ID" value="HJF65119.1"/>
    <property type="molecule type" value="Genomic_DNA"/>
</dbReference>
<dbReference type="GO" id="GO:0033765">
    <property type="term" value="F:steroid dehydrogenase activity, acting on the CH-CH group of donors"/>
    <property type="evidence" value="ECO:0007669"/>
    <property type="project" value="UniProtKB-ARBA"/>
</dbReference>
<comment type="caution">
    <text evidence="8">The sequence shown here is derived from an EMBL/GenBank/DDBJ whole genome shotgun (WGS) entry which is preliminary data.</text>
</comment>
<evidence type="ECO:0000256" key="1">
    <source>
        <dbReference type="ARBA" id="ARBA00001974"/>
    </source>
</evidence>
<dbReference type="Proteomes" id="UP000786989">
    <property type="component" value="Unassembled WGS sequence"/>
</dbReference>
<evidence type="ECO:0000313" key="8">
    <source>
        <dbReference type="EMBL" id="HJF65119.1"/>
    </source>
</evidence>
<dbReference type="InterPro" id="IPR050315">
    <property type="entry name" value="FAD-oxidoreductase_2"/>
</dbReference>
<feature type="domain" description="FAD-dependent oxidoreductase 2 FAD-binding" evidence="7">
    <location>
        <begin position="57"/>
        <end position="506"/>
    </location>
</feature>
<keyword evidence="4" id="KW-0560">Oxidoreductase</keyword>
<keyword evidence="2" id="KW-0285">Flavoprotein</keyword>
<dbReference type="PRINTS" id="PR00411">
    <property type="entry name" value="PNDRDTASEI"/>
</dbReference>
<dbReference type="PANTHER" id="PTHR43400:SF10">
    <property type="entry name" value="3-OXOSTEROID 1-DEHYDROGENASE"/>
    <property type="match status" value="1"/>
</dbReference>
<dbReference type="SUPFAM" id="SSF51905">
    <property type="entry name" value="FAD/NAD(P)-binding domain"/>
    <property type="match status" value="1"/>
</dbReference>
<dbReference type="Pfam" id="PF00890">
    <property type="entry name" value="FAD_binding_2"/>
    <property type="match status" value="1"/>
</dbReference>
<name>A0A9D2UVJ3_9ACTN</name>
<reference evidence="8" key="1">
    <citation type="journal article" date="2021" name="PeerJ">
        <title>Extensive microbial diversity within the chicken gut microbiome revealed by metagenomics and culture.</title>
        <authorList>
            <person name="Gilroy R."/>
            <person name="Ravi A."/>
            <person name="Getino M."/>
            <person name="Pursley I."/>
            <person name="Horton D.L."/>
            <person name="Alikhan N.F."/>
            <person name="Baker D."/>
            <person name="Gharbi K."/>
            <person name="Hall N."/>
            <person name="Watson M."/>
            <person name="Adriaenssens E.M."/>
            <person name="Foster-Nyarko E."/>
            <person name="Jarju S."/>
            <person name="Secka A."/>
            <person name="Antonio M."/>
            <person name="Oren A."/>
            <person name="Chaudhuri R.R."/>
            <person name="La Ragione R."/>
            <person name="Hildebrand F."/>
            <person name="Pallen M.J."/>
        </authorList>
    </citation>
    <scope>NUCLEOTIDE SEQUENCE</scope>
    <source>
        <strain evidence="8">ChiGjej6B6-11269</strain>
    </source>
</reference>
<dbReference type="InterPro" id="IPR027477">
    <property type="entry name" value="Succ_DH/fumarate_Rdtase_cat_sf"/>
</dbReference>
<dbReference type="InterPro" id="IPR006311">
    <property type="entry name" value="TAT_signal"/>
</dbReference>
<comment type="cofactor">
    <cofactor evidence="1">
        <name>FAD</name>
        <dbReference type="ChEBI" id="CHEBI:57692"/>
    </cofactor>
</comment>
<dbReference type="AlphaFoldDB" id="A0A9D2UVJ3"/>
<proteinExistence type="predicted"/>
<keyword evidence="6" id="KW-0732">Signal</keyword>
<dbReference type="InterPro" id="IPR003953">
    <property type="entry name" value="FAD-dep_OxRdtase_2_FAD-bd"/>
</dbReference>
<dbReference type="PROSITE" id="PS51257">
    <property type="entry name" value="PROKAR_LIPOPROTEIN"/>
    <property type="match status" value="1"/>
</dbReference>
<feature type="chain" id="PRO_5038811610" evidence="6">
    <location>
        <begin position="20"/>
        <end position="530"/>
    </location>
</feature>
<feature type="compositionally biased region" description="Low complexity" evidence="5">
    <location>
        <begin position="28"/>
        <end position="40"/>
    </location>
</feature>